<keyword evidence="4" id="KW-0456">Lyase</keyword>
<keyword evidence="3" id="KW-0574">Periplasm</keyword>
<dbReference type="PANTHER" id="PTHR39210">
    <property type="entry name" value="HEPARIN-SULFATE LYASE"/>
    <property type="match status" value="1"/>
</dbReference>
<dbReference type="RefSeq" id="WP_189009622.1">
    <property type="nucleotide sequence ID" value="NZ_BMHE01000005.1"/>
</dbReference>
<dbReference type="EMBL" id="BMHE01000005">
    <property type="protein sequence ID" value="GGI45799.1"/>
    <property type="molecule type" value="Genomic_DNA"/>
</dbReference>
<protein>
    <submittedName>
        <fullName evidence="8">Uncharacterized protein</fullName>
    </submittedName>
</protein>
<gene>
    <name evidence="8" type="ORF">GCM10008018_13930</name>
</gene>
<keyword evidence="9" id="KW-1185">Reference proteome</keyword>
<dbReference type="InterPro" id="IPR008929">
    <property type="entry name" value="Chondroitin_lyas"/>
</dbReference>
<dbReference type="Proteomes" id="UP000615455">
    <property type="component" value="Unassembled WGS sequence"/>
</dbReference>
<evidence type="ECO:0000256" key="3">
    <source>
        <dbReference type="ARBA" id="ARBA00022764"/>
    </source>
</evidence>
<evidence type="ECO:0000313" key="9">
    <source>
        <dbReference type="Proteomes" id="UP000615455"/>
    </source>
</evidence>
<evidence type="ECO:0000259" key="6">
    <source>
        <dbReference type="Pfam" id="PF07940"/>
    </source>
</evidence>
<name>A0ABQ2BRD1_9BACL</name>
<dbReference type="Gene3D" id="2.70.98.70">
    <property type="match status" value="1"/>
</dbReference>
<evidence type="ECO:0000313" key="8">
    <source>
        <dbReference type="EMBL" id="GGI45799.1"/>
    </source>
</evidence>
<sequence length="787" mass="87240">MKHATSLKKKVFIPIVLYLLCFSQLLFPLVSSTPLAQAAANGASNVTDEAFFGVWNGTNRTWSTPGKLKYAGFPGLSPVESNVKSGNYAQAQTELLNYFKNRSAPTAPTNFGANANLVPILMDQIITPLKEYYLTTFTVADKPSKYSTNMLSTVKGAVGSKLTYMLMGRHKGANRANIYSREQDCSQTAIAQCRPTLSVQYTSGSTVQTADLTPIKDTFIRGNDTTIHAGETLLQVQESGSPYDSDTRKAYLTFDLASIKGTVTAASLHLSGNTQSSGSVDLMIYQSGDTAWNENTITYANHAGKTFSWQGLSSGTDWKGPGVNTAESEYRYQITRFHWLEPLIAQYQATRTETYAAKYIDYMLDFIRDADSYGGARGSASFPRSFDASIRIGNWIKAYQALKGSPSMNASASTDILKTIWKTADYLNTPEAFRDGHNFGMAQTNSMYNIVKYYPEFADADVWYSTANVRMNQLATSSIRSDGSYIESTSSYALSMANNFLEFKQTAIADGITLSAEFDNKIRSLAKYMADLSNPSVSLPNFGDGRYNSSREFLKRAASGYNDQTFLYIGTSGAQGTPPSYTSVLYPESKLAVMRSGWLPNDRYLFMNLKQDAAHRHTDDNAIDYYAYGRRLLVDPGTYTYTSNPISNWLRYSAESHNTIEFNDATPNITEAALQMWTDNKKFNFLEGITRNTAGFKHYRDVLFLKSSYSIVSDYVQAPTKVNKFQQTWHFLPSANPTKKPITNKVTTTFNDTNGNIQVVPADPGQLVATLDNGYFSDVQYSVTDAT</sequence>
<keyword evidence="2 5" id="KW-0732">Signal</keyword>
<feature type="domain" description="Heparin-sulfate lyase N-terminal" evidence="7">
    <location>
        <begin position="298"/>
        <end position="555"/>
    </location>
</feature>
<feature type="chain" id="PRO_5045204399" evidence="5">
    <location>
        <begin position="39"/>
        <end position="787"/>
    </location>
</feature>
<accession>A0ABQ2BRD1</accession>
<proteinExistence type="predicted"/>
<evidence type="ECO:0000256" key="4">
    <source>
        <dbReference type="ARBA" id="ARBA00023239"/>
    </source>
</evidence>
<feature type="domain" description="Heparinase II/III-like C-terminal" evidence="6">
    <location>
        <begin position="613"/>
        <end position="765"/>
    </location>
</feature>
<dbReference type="Gene3D" id="1.50.10.100">
    <property type="entry name" value="Chondroitin AC/alginate lyase"/>
    <property type="match status" value="1"/>
</dbReference>
<evidence type="ECO:0000259" key="7">
    <source>
        <dbReference type="Pfam" id="PF16889"/>
    </source>
</evidence>
<dbReference type="InterPro" id="IPR012480">
    <property type="entry name" value="Hepar_II_III_C"/>
</dbReference>
<dbReference type="Pfam" id="PF07940">
    <property type="entry name" value="Hepar_II_III_C"/>
    <property type="match status" value="1"/>
</dbReference>
<comment type="subcellular location">
    <subcellularLocation>
        <location evidence="1">Periplasm</location>
    </subcellularLocation>
</comment>
<feature type="signal peptide" evidence="5">
    <location>
        <begin position="1"/>
        <end position="38"/>
    </location>
</feature>
<dbReference type="PANTHER" id="PTHR39210:SF1">
    <property type="entry name" value="HEPARIN-SULFATE LYASE"/>
    <property type="match status" value="1"/>
</dbReference>
<reference evidence="9" key="1">
    <citation type="journal article" date="2019" name="Int. J. Syst. Evol. Microbiol.">
        <title>The Global Catalogue of Microorganisms (GCM) 10K type strain sequencing project: providing services to taxonomists for standard genome sequencing and annotation.</title>
        <authorList>
            <consortium name="The Broad Institute Genomics Platform"/>
            <consortium name="The Broad Institute Genome Sequencing Center for Infectious Disease"/>
            <person name="Wu L."/>
            <person name="Ma J."/>
        </authorList>
    </citation>
    <scope>NUCLEOTIDE SEQUENCE [LARGE SCALE GENOMIC DNA]</scope>
    <source>
        <strain evidence="9">CGMCC 1.15043</strain>
    </source>
</reference>
<evidence type="ECO:0000256" key="5">
    <source>
        <dbReference type="SAM" id="SignalP"/>
    </source>
</evidence>
<evidence type="ECO:0000256" key="2">
    <source>
        <dbReference type="ARBA" id="ARBA00022729"/>
    </source>
</evidence>
<comment type="caution">
    <text evidence="8">The sequence shown here is derived from an EMBL/GenBank/DDBJ whole genome shotgun (WGS) entry which is preliminary data.</text>
</comment>
<evidence type="ECO:0000256" key="1">
    <source>
        <dbReference type="ARBA" id="ARBA00004418"/>
    </source>
</evidence>
<dbReference type="SUPFAM" id="SSF48230">
    <property type="entry name" value="Chondroitin AC/alginate lyase"/>
    <property type="match status" value="1"/>
</dbReference>
<dbReference type="Pfam" id="PF16889">
    <property type="entry name" value="Hepar_II_III_N"/>
    <property type="match status" value="1"/>
</dbReference>
<dbReference type="InterPro" id="IPR031680">
    <property type="entry name" value="Hepar_II_III_N"/>
</dbReference>
<organism evidence="8 9">
    <name type="scientific">Paenibacillus marchantiophytorum</name>
    <dbReference type="NCBI Taxonomy" id="1619310"/>
    <lineage>
        <taxon>Bacteria</taxon>
        <taxon>Bacillati</taxon>
        <taxon>Bacillota</taxon>
        <taxon>Bacilli</taxon>
        <taxon>Bacillales</taxon>
        <taxon>Paenibacillaceae</taxon>
        <taxon>Paenibacillus</taxon>
    </lineage>
</organism>